<accession>Q0UAD3</accession>
<evidence type="ECO:0000256" key="2">
    <source>
        <dbReference type="ARBA" id="ARBA00022857"/>
    </source>
</evidence>
<dbReference type="Pfam" id="PF00106">
    <property type="entry name" value="adh_short"/>
    <property type="match status" value="1"/>
</dbReference>
<dbReference type="InterPro" id="IPR020904">
    <property type="entry name" value="Sc_DH/Rdtase_CS"/>
</dbReference>
<dbReference type="SUPFAM" id="SSF51735">
    <property type="entry name" value="NAD(P)-binding Rossmann-fold domains"/>
    <property type="match status" value="1"/>
</dbReference>
<evidence type="ECO:0000256" key="1">
    <source>
        <dbReference type="ARBA" id="ARBA00006484"/>
    </source>
</evidence>
<dbReference type="PANTHER" id="PTHR44169">
    <property type="entry name" value="NADPH-DEPENDENT 1-ACYLDIHYDROXYACETONE PHOSPHATE REDUCTASE"/>
    <property type="match status" value="1"/>
</dbReference>
<dbReference type="VEuPathDB" id="FungiDB:JI435_112810"/>
<protein>
    <submittedName>
        <fullName evidence="4">Uncharacterized protein</fullName>
    </submittedName>
</protein>
<dbReference type="Proteomes" id="UP000001055">
    <property type="component" value="Unassembled WGS sequence"/>
</dbReference>
<keyword evidence="3" id="KW-0560">Oxidoreductase</keyword>
<dbReference type="KEGG" id="pno:SNOG_11281"/>
<dbReference type="GeneID" id="5978433"/>
<dbReference type="PRINTS" id="PR00081">
    <property type="entry name" value="GDHRDH"/>
</dbReference>
<dbReference type="InterPro" id="IPR036291">
    <property type="entry name" value="NAD(P)-bd_dom_sf"/>
</dbReference>
<organism evidence="4 5">
    <name type="scientific">Phaeosphaeria nodorum (strain SN15 / ATCC MYA-4574 / FGSC 10173)</name>
    <name type="common">Glume blotch fungus</name>
    <name type="synonym">Parastagonospora nodorum</name>
    <dbReference type="NCBI Taxonomy" id="321614"/>
    <lineage>
        <taxon>Eukaryota</taxon>
        <taxon>Fungi</taxon>
        <taxon>Dikarya</taxon>
        <taxon>Ascomycota</taxon>
        <taxon>Pezizomycotina</taxon>
        <taxon>Dothideomycetes</taxon>
        <taxon>Pleosporomycetidae</taxon>
        <taxon>Pleosporales</taxon>
        <taxon>Pleosporineae</taxon>
        <taxon>Phaeosphaeriaceae</taxon>
        <taxon>Parastagonospora</taxon>
    </lineage>
</organism>
<sequence>MPVLDLDMSELHRIFDINVFGTIRVIKAMSDLLIESKGTIVNVGSLAAYSPYAFGAAYNGSKAALLAMGNTLRIELSPFNVKVMTVLSGPVESGLMTRATRVLPSSSLYLPVQAEFNSRMSHKEHGNCYQMA</sequence>
<dbReference type="HOGENOM" id="CLU_1917794_0_0_1"/>
<keyword evidence="2" id="KW-0521">NADP</keyword>
<dbReference type="InParanoid" id="Q0UAD3"/>
<dbReference type="PANTHER" id="PTHR44169:SF6">
    <property type="entry name" value="NADPH-DEPENDENT 1-ACYLDIHYDROXYACETONE PHOSPHATE REDUCTASE"/>
    <property type="match status" value="1"/>
</dbReference>
<dbReference type="InterPro" id="IPR002347">
    <property type="entry name" value="SDR_fam"/>
</dbReference>
<dbReference type="Gene3D" id="3.40.50.720">
    <property type="entry name" value="NAD(P)-binding Rossmann-like Domain"/>
    <property type="match status" value="1"/>
</dbReference>
<dbReference type="PROSITE" id="PS00061">
    <property type="entry name" value="ADH_SHORT"/>
    <property type="match status" value="1"/>
</dbReference>
<dbReference type="eggNOG" id="KOG1209">
    <property type="taxonomic scope" value="Eukaryota"/>
</dbReference>
<name>Q0UAD3_PHANO</name>
<reference evidence="5" key="1">
    <citation type="journal article" date="2007" name="Plant Cell">
        <title>Dothideomycete-plant interactions illuminated by genome sequencing and EST analysis of the wheat pathogen Stagonospora nodorum.</title>
        <authorList>
            <person name="Hane J.K."/>
            <person name="Lowe R.G."/>
            <person name="Solomon P.S."/>
            <person name="Tan K.C."/>
            <person name="Schoch C.L."/>
            <person name="Spatafora J.W."/>
            <person name="Crous P.W."/>
            <person name="Kodira C."/>
            <person name="Birren B.W."/>
            <person name="Galagan J.E."/>
            <person name="Torriani S.F."/>
            <person name="McDonald B.A."/>
            <person name="Oliver R.P."/>
        </authorList>
    </citation>
    <scope>NUCLEOTIDE SEQUENCE [LARGE SCALE GENOMIC DNA]</scope>
    <source>
        <strain evidence="5">SN15 / ATCC MYA-4574 / FGSC 10173</strain>
    </source>
</reference>
<dbReference type="GO" id="GO:0016491">
    <property type="term" value="F:oxidoreductase activity"/>
    <property type="evidence" value="ECO:0007669"/>
    <property type="project" value="UniProtKB-KW"/>
</dbReference>
<dbReference type="RefSeq" id="XP_001801525.1">
    <property type="nucleotide sequence ID" value="XM_001801473.1"/>
</dbReference>
<proteinExistence type="inferred from homology"/>
<dbReference type="AlphaFoldDB" id="Q0UAD3"/>
<gene>
    <name evidence="4" type="ORF">SNOG_11281</name>
</gene>
<evidence type="ECO:0000313" key="4">
    <source>
        <dbReference type="EMBL" id="EAT80989.1"/>
    </source>
</evidence>
<evidence type="ECO:0000313" key="5">
    <source>
        <dbReference type="Proteomes" id="UP000001055"/>
    </source>
</evidence>
<evidence type="ECO:0000256" key="3">
    <source>
        <dbReference type="ARBA" id="ARBA00023002"/>
    </source>
</evidence>
<dbReference type="EMBL" id="CH445343">
    <property type="protein sequence ID" value="EAT80989.1"/>
    <property type="molecule type" value="Genomic_DNA"/>
</dbReference>
<comment type="similarity">
    <text evidence="1">Belongs to the short-chain dehydrogenases/reductases (SDR) family.</text>
</comment>